<feature type="signal peptide" evidence="1">
    <location>
        <begin position="1"/>
        <end position="19"/>
    </location>
</feature>
<proteinExistence type="evidence at transcript level"/>
<reference evidence="2" key="1">
    <citation type="journal article" date="2015" name="Sci. Rep.">
        <title>Tissue- and time-dependent transcription in Ixodes ricinus salivary glands and midguts when blood feeding on the vertebrate host.</title>
        <authorList>
            <person name="Kotsyfakis M."/>
            <person name="Schwarz A."/>
            <person name="Erhart J."/>
            <person name="Ribeiro J.M."/>
        </authorList>
    </citation>
    <scope>NUCLEOTIDE SEQUENCE</scope>
    <source>
        <tissue evidence="2">Salivary gland and midgut</tissue>
    </source>
</reference>
<evidence type="ECO:0000256" key="1">
    <source>
        <dbReference type="SAM" id="SignalP"/>
    </source>
</evidence>
<protein>
    <submittedName>
        <fullName evidence="2">Putative secreted protein</fullName>
    </submittedName>
</protein>
<name>V5H1K8_IXORI</name>
<accession>V5H1K8</accession>
<dbReference type="AlphaFoldDB" id="V5H1K8"/>
<keyword evidence="1" id="KW-0732">Signal</keyword>
<feature type="chain" id="PRO_5004734832" evidence="1">
    <location>
        <begin position="20"/>
        <end position="200"/>
    </location>
</feature>
<sequence>MLLDIIMGVLLSWQTFVAPEPSVPQYPPDDIRNNRSDWIKELLGNARNTPRRNRSDLSTRVHKHPSCPQVTRHTFKTSDPKNPWVWLLSQYCERKPPEIPQPVMGTFGLYPRNCTICCVTRGANSFHYTVKAAWNRQPCSHKMRCDGSGHCVNADLNDLPKTTYLHLTPKWSYFTLGKHVDWVEICLKIARGACEWADQN</sequence>
<organism evidence="2">
    <name type="scientific">Ixodes ricinus</name>
    <name type="common">Common tick</name>
    <name type="synonym">Acarus ricinus</name>
    <dbReference type="NCBI Taxonomy" id="34613"/>
    <lineage>
        <taxon>Eukaryota</taxon>
        <taxon>Metazoa</taxon>
        <taxon>Ecdysozoa</taxon>
        <taxon>Arthropoda</taxon>
        <taxon>Chelicerata</taxon>
        <taxon>Arachnida</taxon>
        <taxon>Acari</taxon>
        <taxon>Parasitiformes</taxon>
        <taxon>Ixodida</taxon>
        <taxon>Ixodoidea</taxon>
        <taxon>Ixodidae</taxon>
        <taxon>Ixodinae</taxon>
        <taxon>Ixodes</taxon>
    </lineage>
</organism>
<dbReference type="EMBL" id="GANP01013654">
    <property type="protein sequence ID" value="JAB70814.1"/>
    <property type="molecule type" value="mRNA"/>
</dbReference>
<evidence type="ECO:0000313" key="2">
    <source>
        <dbReference type="EMBL" id="JAB70814.1"/>
    </source>
</evidence>